<evidence type="ECO:0000256" key="2">
    <source>
        <dbReference type="ARBA" id="ARBA00023125"/>
    </source>
</evidence>
<dbReference type="Pfam" id="PF00046">
    <property type="entry name" value="Homeodomain"/>
    <property type="match status" value="1"/>
</dbReference>
<evidence type="ECO:0000256" key="1">
    <source>
        <dbReference type="ARBA" id="ARBA00004123"/>
    </source>
</evidence>
<gene>
    <name evidence="9" type="primary">ANTP25</name>
</gene>
<dbReference type="PANTHER" id="PTHR24333">
    <property type="entry name" value="HOMEO BOX HB9 LIKE A-RELATED"/>
    <property type="match status" value="1"/>
</dbReference>
<dbReference type="PROSITE" id="PS00027">
    <property type="entry name" value="HOMEOBOX_1"/>
    <property type="match status" value="1"/>
</dbReference>
<evidence type="ECO:0000256" key="7">
    <source>
        <dbReference type="SAM" id="MobiDB-lite"/>
    </source>
</evidence>
<dbReference type="HOGENOM" id="CLU_822063_0_0_1"/>
<dbReference type="PROSITE" id="PS50071">
    <property type="entry name" value="HOMEOBOX_2"/>
    <property type="match status" value="1"/>
</dbReference>
<dbReference type="PANTHER" id="PTHR24333:SF5">
    <property type="entry name" value="VENT HOMEOBOX"/>
    <property type="match status" value="1"/>
</dbReference>
<dbReference type="CDD" id="cd00086">
    <property type="entry name" value="homeodomain"/>
    <property type="match status" value="1"/>
</dbReference>
<evidence type="ECO:0000256" key="4">
    <source>
        <dbReference type="ARBA" id="ARBA00023242"/>
    </source>
</evidence>
<keyword evidence="4 5" id="KW-0539">Nucleus</keyword>
<name>E3UJR9_MNELE</name>
<evidence type="ECO:0000256" key="6">
    <source>
        <dbReference type="RuleBase" id="RU000682"/>
    </source>
</evidence>
<protein>
    <submittedName>
        <fullName evidence="9">ANTP class homeobox transcription factor ANTP25</fullName>
    </submittedName>
</protein>
<keyword evidence="2 5" id="KW-0238">DNA-binding</keyword>
<organism evidence="9">
    <name type="scientific">Mnemiopsis leidyi</name>
    <name type="common">Sea walnut</name>
    <name type="synonym">Warty comb jellyfish</name>
    <dbReference type="NCBI Taxonomy" id="27923"/>
    <lineage>
        <taxon>Eukaryota</taxon>
        <taxon>Metazoa</taxon>
        <taxon>Ctenophora</taxon>
        <taxon>Tentaculata</taxon>
        <taxon>Lobata</taxon>
        <taxon>Bolinopsidae</taxon>
        <taxon>Mnemiopsis</taxon>
    </lineage>
</organism>
<dbReference type="SMART" id="SM00389">
    <property type="entry name" value="HOX"/>
    <property type="match status" value="1"/>
</dbReference>
<evidence type="ECO:0000256" key="5">
    <source>
        <dbReference type="PROSITE-ProRule" id="PRU00108"/>
    </source>
</evidence>
<reference evidence="9" key="1">
    <citation type="journal article" date="2010" name="Evodevo">
        <title>The homeodomain complement of the ctenophore Mnemiopsis leidyi suggests that Ctenophora and Porifera diverged prior to the ParaHoxozoa.</title>
        <authorList>
            <person name="Ryan J.F."/>
            <person name="Pang K."/>
            <person name="NISC Comparative Sequencing Program"/>
            <person name="Mullikin J.C."/>
            <person name="Martindale M.Q."/>
            <person name="Baxevanis A.D."/>
        </authorList>
    </citation>
    <scope>NUCLEOTIDE SEQUENCE</scope>
</reference>
<dbReference type="GO" id="GO:0003677">
    <property type="term" value="F:DNA binding"/>
    <property type="evidence" value="ECO:0007669"/>
    <property type="project" value="UniProtKB-UniRule"/>
</dbReference>
<dbReference type="EMBL" id="HM444076">
    <property type="protein sequence ID" value="ADO22597.1"/>
    <property type="molecule type" value="mRNA"/>
</dbReference>
<accession>E3UJR9</accession>
<feature type="domain" description="Homeobox" evidence="8">
    <location>
        <begin position="218"/>
        <end position="278"/>
    </location>
</feature>
<dbReference type="Gene3D" id="1.10.10.60">
    <property type="entry name" value="Homeodomain-like"/>
    <property type="match status" value="1"/>
</dbReference>
<feature type="compositionally biased region" description="Basic and acidic residues" evidence="7">
    <location>
        <begin position="161"/>
        <end position="170"/>
    </location>
</feature>
<evidence type="ECO:0000313" key="9">
    <source>
        <dbReference type="EMBL" id="ADO22597.1"/>
    </source>
</evidence>
<evidence type="ECO:0000259" key="8">
    <source>
        <dbReference type="PROSITE" id="PS50071"/>
    </source>
</evidence>
<dbReference type="GO" id="GO:0005634">
    <property type="term" value="C:nucleus"/>
    <property type="evidence" value="ECO:0007669"/>
    <property type="project" value="UniProtKB-SubCell"/>
</dbReference>
<feature type="DNA-binding region" description="Homeobox" evidence="5">
    <location>
        <begin position="220"/>
        <end position="279"/>
    </location>
</feature>
<dbReference type="GO" id="GO:0000981">
    <property type="term" value="F:DNA-binding transcription factor activity, RNA polymerase II-specific"/>
    <property type="evidence" value="ECO:0007669"/>
    <property type="project" value="InterPro"/>
</dbReference>
<dbReference type="InterPro" id="IPR001356">
    <property type="entry name" value="HD"/>
</dbReference>
<sequence>MAESDDSIDDGQRILPYEHQVTKVNNHLSKECDVKENDTYLKMLPVAPAHAIYPYNSCHVCVGCGSLFQTPDHLVDHWEHTPKCNSNLNEKQICESCKSNGVTDPKHCKHFTEQDMPRVMLLDSTHVMNYDQAVQTESNQNDFNCMNTGNYNSSSSSGIKRSKEDSEKEICPLPPPPQHDPHKPLPYRIDFLLNSGVIKHARMNINGKSNNSLFFEKKRPRKPRTHFTDTQIEDLEKVFEDKKYLSANERQIIANDLNLHEEQVKNWFQNRRSRWRKDCRDGPEDLAPRQQLNHMIRQTDSNQSNDNVSPVDVSPVDQCTTKQEILYQEEKHILRLQT</sequence>
<dbReference type="InterPro" id="IPR050848">
    <property type="entry name" value="Homeobox_TF"/>
</dbReference>
<dbReference type="AlphaFoldDB" id="E3UJR9"/>
<feature type="region of interest" description="Disordered" evidence="7">
    <location>
        <begin position="150"/>
        <end position="183"/>
    </location>
</feature>
<comment type="subcellular location">
    <subcellularLocation>
        <location evidence="1 5 6">Nucleus</location>
    </subcellularLocation>
</comment>
<dbReference type="InterPro" id="IPR017970">
    <property type="entry name" value="Homeobox_CS"/>
</dbReference>
<dbReference type="SUPFAM" id="SSF46689">
    <property type="entry name" value="Homeodomain-like"/>
    <property type="match status" value="1"/>
</dbReference>
<evidence type="ECO:0000256" key="3">
    <source>
        <dbReference type="ARBA" id="ARBA00023155"/>
    </source>
</evidence>
<proteinExistence type="evidence at transcript level"/>
<keyword evidence="3 5" id="KW-0371">Homeobox</keyword>
<dbReference type="InterPro" id="IPR009057">
    <property type="entry name" value="Homeodomain-like_sf"/>
</dbReference>